<evidence type="ECO:0000313" key="2">
    <source>
        <dbReference type="EMBL" id="KAA2253626.1"/>
    </source>
</evidence>
<proteinExistence type="predicted"/>
<dbReference type="AlphaFoldDB" id="A0A5B2WSU7"/>
<dbReference type="RefSeq" id="WP_149853790.1">
    <property type="nucleotide sequence ID" value="NZ_VUOB01000065.1"/>
</dbReference>
<keyword evidence="1" id="KW-0732">Signal</keyword>
<protein>
    <submittedName>
        <fullName evidence="2">Uncharacterized protein</fullName>
    </submittedName>
</protein>
<reference evidence="2 3" key="1">
    <citation type="submission" date="2019-09" db="EMBL/GenBank/DDBJ databases">
        <title>Goodfellowia gen. nov., a new genus of the Pseudonocardineae related to Actinoalloteichus, containing Goodfellowia coeruleoviolacea gen. nov., comb. nov. gen. nov., comb. nov.</title>
        <authorList>
            <person name="Labeda D."/>
        </authorList>
    </citation>
    <scope>NUCLEOTIDE SEQUENCE [LARGE SCALE GENOMIC DNA]</scope>
    <source>
        <strain evidence="2 3">AN110305</strain>
    </source>
</reference>
<gene>
    <name evidence="2" type="ORF">F0L68_33015</name>
</gene>
<accession>A0A5B2WSU7</accession>
<dbReference type="OrthoDB" id="135439at2"/>
<feature type="signal peptide" evidence="1">
    <location>
        <begin position="1"/>
        <end position="28"/>
    </location>
</feature>
<keyword evidence="3" id="KW-1185">Reference proteome</keyword>
<sequence length="328" mass="33844">MRFTLRKAVVACAAVASALVLGAGTAAAAGPNSTGQPGVGRPALAVVTSATGANTVYAAWNGNKLSNGLSLLYFASTTDLQHMNQYAIGSVYSAGDGPGLVAAGTGVYLAWADGTPGAHNLHLAYFDGSIVNGSFLQCQTTLGDSSPNGATLARSVDGQVYLGWTGWDQHLNIAKISNCANNQPMVPSEKVVLSETSATGVTLAWDDTATNLGVIVGWTDANQHPNAANFTAAATLANTTTLSTATTATATSIYSGLNEIFVSYKGTDNVGYQSYNEGGGFYSLPQHINSTGWAMSASSSYAGLRIHNSDNSWNAFFDVSNNLNLFSL</sequence>
<comment type="caution">
    <text evidence="2">The sequence shown here is derived from an EMBL/GenBank/DDBJ whole genome shotgun (WGS) entry which is preliminary data.</text>
</comment>
<reference evidence="2 3" key="2">
    <citation type="submission" date="2019-09" db="EMBL/GenBank/DDBJ databases">
        <authorList>
            <person name="Jin C."/>
        </authorList>
    </citation>
    <scope>NUCLEOTIDE SEQUENCE [LARGE SCALE GENOMIC DNA]</scope>
    <source>
        <strain evidence="2 3">AN110305</strain>
    </source>
</reference>
<organism evidence="2 3">
    <name type="scientific">Solihabitans fulvus</name>
    <dbReference type="NCBI Taxonomy" id="1892852"/>
    <lineage>
        <taxon>Bacteria</taxon>
        <taxon>Bacillati</taxon>
        <taxon>Actinomycetota</taxon>
        <taxon>Actinomycetes</taxon>
        <taxon>Pseudonocardiales</taxon>
        <taxon>Pseudonocardiaceae</taxon>
        <taxon>Solihabitans</taxon>
    </lineage>
</organism>
<evidence type="ECO:0000256" key="1">
    <source>
        <dbReference type="SAM" id="SignalP"/>
    </source>
</evidence>
<dbReference type="EMBL" id="VUOB01000065">
    <property type="protein sequence ID" value="KAA2253626.1"/>
    <property type="molecule type" value="Genomic_DNA"/>
</dbReference>
<dbReference type="Proteomes" id="UP000323454">
    <property type="component" value="Unassembled WGS sequence"/>
</dbReference>
<feature type="chain" id="PRO_5023049156" evidence="1">
    <location>
        <begin position="29"/>
        <end position="328"/>
    </location>
</feature>
<evidence type="ECO:0000313" key="3">
    <source>
        <dbReference type="Proteomes" id="UP000323454"/>
    </source>
</evidence>
<name>A0A5B2WSU7_9PSEU</name>